<name>A0A1I2HX18_9BURK</name>
<dbReference type="Proteomes" id="UP000199119">
    <property type="component" value="Unassembled WGS sequence"/>
</dbReference>
<dbReference type="EMBL" id="FONX01000034">
    <property type="protein sequence ID" value="SFF33297.1"/>
    <property type="molecule type" value="Genomic_DNA"/>
</dbReference>
<evidence type="ECO:0000313" key="1">
    <source>
        <dbReference type="EMBL" id="SFF33297.1"/>
    </source>
</evidence>
<proteinExistence type="predicted"/>
<reference evidence="2" key="1">
    <citation type="submission" date="2016-10" db="EMBL/GenBank/DDBJ databases">
        <authorList>
            <person name="Varghese N."/>
            <person name="Submissions S."/>
        </authorList>
    </citation>
    <scope>NUCLEOTIDE SEQUENCE [LARGE SCALE GENOMIC DNA]</scope>
    <source>
        <strain evidence="2">DSM 27981</strain>
    </source>
</reference>
<keyword evidence="2" id="KW-1185">Reference proteome</keyword>
<gene>
    <name evidence="1" type="ORF">SAMN04489711_1349</name>
</gene>
<dbReference type="STRING" id="1177982.SAMN04489711_1349"/>
<dbReference type="AlphaFoldDB" id="A0A1I2HX18"/>
<evidence type="ECO:0000313" key="2">
    <source>
        <dbReference type="Proteomes" id="UP000199119"/>
    </source>
</evidence>
<protein>
    <recommendedName>
        <fullName evidence="3">Transglutaminase-like superfamily protein</fullName>
    </recommendedName>
</protein>
<organism evidence="1 2">
    <name type="scientific">Paracidovorax wautersii</name>
    <dbReference type="NCBI Taxonomy" id="1177982"/>
    <lineage>
        <taxon>Bacteria</taxon>
        <taxon>Pseudomonadati</taxon>
        <taxon>Pseudomonadota</taxon>
        <taxon>Betaproteobacteria</taxon>
        <taxon>Burkholderiales</taxon>
        <taxon>Comamonadaceae</taxon>
        <taxon>Paracidovorax</taxon>
    </lineage>
</organism>
<evidence type="ECO:0008006" key="3">
    <source>
        <dbReference type="Google" id="ProtNLM"/>
    </source>
</evidence>
<sequence length="133" mass="15003">MFLAERASALQDWLSPLDLAGGHLECDGLSRSISTLLHRERIEHQLLVGSFHSDAHGVLSPHYWVRFSDGLICDFRVRSWLGDLEDLPHGVFQCPSTVRYEAVVQDVGRLGAAVFEILVGRKLESFPNFKETR</sequence>
<accession>A0A1I2HX18</accession>